<feature type="transmembrane region" description="Helical" evidence="1">
    <location>
        <begin position="46"/>
        <end position="67"/>
    </location>
</feature>
<reference evidence="2 3" key="1">
    <citation type="submission" date="2018-10" db="EMBL/GenBank/DDBJ databases">
        <authorList>
            <person name="Li J."/>
        </authorList>
    </citation>
    <scope>NUCLEOTIDE SEQUENCE [LARGE SCALE GENOMIC DNA]</scope>
    <source>
        <strain evidence="2 3">ZD1-4</strain>
    </source>
</reference>
<accession>A0A3L7J4C7</accession>
<comment type="caution">
    <text evidence="2">The sequence shown here is derived from an EMBL/GenBank/DDBJ whole genome shotgun (WGS) entry which is preliminary data.</text>
</comment>
<dbReference type="Proteomes" id="UP000282460">
    <property type="component" value="Unassembled WGS sequence"/>
</dbReference>
<evidence type="ECO:0000313" key="2">
    <source>
        <dbReference type="EMBL" id="RLQ85526.1"/>
    </source>
</evidence>
<keyword evidence="3" id="KW-1185">Reference proteome</keyword>
<dbReference type="AlphaFoldDB" id="A0A3L7J4C7"/>
<protein>
    <submittedName>
        <fullName evidence="2">Uncharacterized protein</fullName>
    </submittedName>
</protein>
<gene>
    <name evidence="2" type="ORF">D9V28_01145</name>
</gene>
<keyword evidence="1" id="KW-1133">Transmembrane helix</keyword>
<keyword evidence="1" id="KW-0472">Membrane</keyword>
<evidence type="ECO:0000313" key="3">
    <source>
        <dbReference type="Proteomes" id="UP000282460"/>
    </source>
</evidence>
<feature type="transmembrane region" description="Helical" evidence="1">
    <location>
        <begin position="21"/>
        <end position="40"/>
    </location>
</feature>
<organism evidence="2 3">
    <name type="scientific">Mycetocola zhadangensis</name>
    <dbReference type="NCBI Taxonomy" id="1164595"/>
    <lineage>
        <taxon>Bacteria</taxon>
        <taxon>Bacillati</taxon>
        <taxon>Actinomycetota</taxon>
        <taxon>Actinomycetes</taxon>
        <taxon>Micrococcales</taxon>
        <taxon>Microbacteriaceae</taxon>
        <taxon>Mycetocola</taxon>
    </lineage>
</organism>
<proteinExistence type="predicted"/>
<sequence>MRRIGHNGEVTDAPMTAGRTWGGIASVWALAVVGAVLVSVSSTGDLRFSLLALALAACCLVTFVIQLATTRKVGFIDRVGASIVGALVILGGTGLYLSIVALFGG</sequence>
<feature type="transmembrane region" description="Helical" evidence="1">
    <location>
        <begin position="79"/>
        <end position="103"/>
    </location>
</feature>
<dbReference type="EMBL" id="RCWJ01000001">
    <property type="protein sequence ID" value="RLQ85526.1"/>
    <property type="molecule type" value="Genomic_DNA"/>
</dbReference>
<evidence type="ECO:0000256" key="1">
    <source>
        <dbReference type="SAM" id="Phobius"/>
    </source>
</evidence>
<name>A0A3L7J4C7_9MICO</name>
<keyword evidence="1" id="KW-0812">Transmembrane</keyword>